<dbReference type="PROSITE" id="PS50003">
    <property type="entry name" value="PH_DOMAIN"/>
    <property type="match status" value="1"/>
</dbReference>
<evidence type="ECO:0000313" key="23">
    <source>
        <dbReference type="EMBL" id="KAJ8341062.1"/>
    </source>
</evidence>
<evidence type="ECO:0000256" key="1">
    <source>
        <dbReference type="ARBA" id="ARBA00004123"/>
    </source>
</evidence>
<dbReference type="GO" id="GO:0005634">
    <property type="term" value="C:nucleus"/>
    <property type="evidence" value="ECO:0007669"/>
    <property type="project" value="UniProtKB-SubCell"/>
</dbReference>
<comment type="similarity">
    <text evidence="6 20">Belongs to the ZIP transporter (TC 2.A.5) family.</text>
</comment>
<comment type="subcellular location">
    <subcellularLocation>
        <location evidence="5 20">Cell membrane</location>
        <topology evidence="5 20">Multi-pass membrane protein</topology>
    </subcellularLocation>
    <subcellularLocation>
        <location evidence="4 20">Cytoplasm</location>
        <location evidence="4 20">Perinuclear region</location>
    </subcellularLocation>
    <subcellularLocation>
        <location evidence="3 20">Golgi apparatus</location>
        <location evidence="3 20">trans-Golgi network membrane</location>
    </subcellularLocation>
    <subcellularLocation>
        <location evidence="2 20">Mitochondrion</location>
    </subcellularLocation>
    <subcellularLocation>
        <location evidence="1 20">Nucleus</location>
    </subcellularLocation>
</comment>
<dbReference type="Pfam" id="PF02535">
    <property type="entry name" value="Zip"/>
    <property type="match status" value="1"/>
</dbReference>
<evidence type="ECO:0000256" key="21">
    <source>
        <dbReference type="SAM" id="Coils"/>
    </source>
</evidence>
<keyword evidence="8" id="KW-1003">Cell membrane</keyword>
<organism evidence="23 24">
    <name type="scientific">Synaphobranchus kaupii</name>
    <name type="common">Kaup's arrowtooth eel</name>
    <dbReference type="NCBI Taxonomy" id="118154"/>
    <lineage>
        <taxon>Eukaryota</taxon>
        <taxon>Metazoa</taxon>
        <taxon>Chordata</taxon>
        <taxon>Craniata</taxon>
        <taxon>Vertebrata</taxon>
        <taxon>Euteleostomi</taxon>
        <taxon>Actinopterygii</taxon>
        <taxon>Neopterygii</taxon>
        <taxon>Teleostei</taxon>
        <taxon>Anguilliformes</taxon>
        <taxon>Synaphobranchidae</taxon>
        <taxon>Synaphobranchus</taxon>
    </lineage>
</organism>
<evidence type="ECO:0000259" key="22">
    <source>
        <dbReference type="PROSITE" id="PS50003"/>
    </source>
</evidence>
<evidence type="ECO:0000256" key="19">
    <source>
        <dbReference type="ARBA" id="ARBA00034634"/>
    </source>
</evidence>
<feature type="transmembrane region" description="Helical" evidence="20">
    <location>
        <begin position="106"/>
        <end position="124"/>
    </location>
</feature>
<keyword evidence="24" id="KW-1185">Reference proteome</keyword>
<evidence type="ECO:0000256" key="3">
    <source>
        <dbReference type="ARBA" id="ARBA00004198"/>
    </source>
</evidence>
<evidence type="ECO:0000256" key="8">
    <source>
        <dbReference type="ARBA" id="ARBA00022475"/>
    </source>
</evidence>
<dbReference type="AlphaFoldDB" id="A0A9Q1ELS6"/>
<evidence type="ECO:0000256" key="11">
    <source>
        <dbReference type="ARBA" id="ARBA00022833"/>
    </source>
</evidence>
<keyword evidence="9" id="KW-0963">Cytoplasm</keyword>
<dbReference type="InterPro" id="IPR001849">
    <property type="entry name" value="PH_domain"/>
</dbReference>
<evidence type="ECO:0000256" key="17">
    <source>
        <dbReference type="ARBA" id="ARBA00023136"/>
    </source>
</evidence>
<accession>A0A9Q1ELS6</accession>
<evidence type="ECO:0000256" key="10">
    <source>
        <dbReference type="ARBA" id="ARBA00022692"/>
    </source>
</evidence>
<dbReference type="InterPro" id="IPR045891">
    <property type="entry name" value="ZIP9"/>
</dbReference>
<evidence type="ECO:0000256" key="4">
    <source>
        <dbReference type="ARBA" id="ARBA00004556"/>
    </source>
</evidence>
<evidence type="ECO:0000256" key="2">
    <source>
        <dbReference type="ARBA" id="ARBA00004173"/>
    </source>
</evidence>
<evidence type="ECO:0000313" key="24">
    <source>
        <dbReference type="Proteomes" id="UP001152622"/>
    </source>
</evidence>
<reference evidence="23" key="1">
    <citation type="journal article" date="2023" name="Science">
        <title>Genome structures resolve the early diversification of teleost fishes.</title>
        <authorList>
            <person name="Parey E."/>
            <person name="Louis A."/>
            <person name="Montfort J."/>
            <person name="Bouchez O."/>
            <person name="Roques C."/>
            <person name="Iampietro C."/>
            <person name="Lluch J."/>
            <person name="Castinel A."/>
            <person name="Donnadieu C."/>
            <person name="Desvignes T."/>
            <person name="Floi Bucao C."/>
            <person name="Jouanno E."/>
            <person name="Wen M."/>
            <person name="Mejri S."/>
            <person name="Dirks R."/>
            <person name="Jansen H."/>
            <person name="Henkel C."/>
            <person name="Chen W.J."/>
            <person name="Zahm M."/>
            <person name="Cabau C."/>
            <person name="Klopp C."/>
            <person name="Thompson A.W."/>
            <person name="Robinson-Rechavi M."/>
            <person name="Braasch I."/>
            <person name="Lecointre G."/>
            <person name="Bobe J."/>
            <person name="Postlethwait J.H."/>
            <person name="Berthelot C."/>
            <person name="Roest Crollius H."/>
            <person name="Guiguen Y."/>
        </authorList>
    </citation>
    <scope>NUCLEOTIDE SEQUENCE</scope>
    <source>
        <tissue evidence="23">Blood</tissue>
    </source>
</reference>
<feature type="coiled-coil region" evidence="21">
    <location>
        <begin position="468"/>
        <end position="537"/>
    </location>
</feature>
<feature type="transmembrane region" description="Helical" evidence="20">
    <location>
        <begin position="178"/>
        <end position="200"/>
    </location>
</feature>
<dbReference type="PANTHER" id="PTHR16133">
    <property type="entry name" value="SOLUTE CARRIER FAMILY 39 ZINC TRANSPORTER , MEMBER 9-RELATED"/>
    <property type="match status" value="1"/>
</dbReference>
<gene>
    <name evidence="23" type="ORF">SKAU_G00333530</name>
</gene>
<evidence type="ECO:0000256" key="9">
    <source>
        <dbReference type="ARBA" id="ARBA00022490"/>
    </source>
</evidence>
<dbReference type="InterPro" id="IPR011993">
    <property type="entry name" value="PH-like_dom_sf"/>
</dbReference>
<dbReference type="GO" id="GO:0048471">
    <property type="term" value="C:perinuclear region of cytoplasm"/>
    <property type="evidence" value="ECO:0007669"/>
    <property type="project" value="UniProtKB-SubCell"/>
</dbReference>
<evidence type="ECO:0000256" key="7">
    <source>
        <dbReference type="ARBA" id="ARBA00022448"/>
    </source>
</evidence>
<evidence type="ECO:0000256" key="16">
    <source>
        <dbReference type="ARBA" id="ARBA00023128"/>
    </source>
</evidence>
<proteinExistence type="inferred from homology"/>
<keyword evidence="7 20" id="KW-0813">Transport</keyword>
<dbReference type="OrthoDB" id="185175at2759"/>
<evidence type="ECO:0000256" key="15">
    <source>
        <dbReference type="ARBA" id="ARBA00023065"/>
    </source>
</evidence>
<dbReference type="PANTHER" id="PTHR16133:SF5">
    <property type="entry name" value="ZINC TRANSPORTER ZIP9"/>
    <property type="match status" value="1"/>
</dbReference>
<dbReference type="Proteomes" id="UP001152622">
    <property type="component" value="Chromosome 15"/>
</dbReference>
<evidence type="ECO:0000256" key="5">
    <source>
        <dbReference type="ARBA" id="ARBA00004651"/>
    </source>
</evidence>
<name>A0A9Q1ELS6_SYNKA</name>
<keyword evidence="21" id="KW-0175">Coiled coil</keyword>
<keyword evidence="15 20" id="KW-0406">Ion transport</keyword>
<comment type="caution">
    <text evidence="23">The sequence shown here is derived from an EMBL/GenBank/DDBJ whole genome shotgun (WGS) entry which is preliminary data.</text>
</comment>
<feature type="coiled-coil region" evidence="21">
    <location>
        <begin position="566"/>
        <end position="694"/>
    </location>
</feature>
<dbReference type="GO" id="GO:0005794">
    <property type="term" value="C:Golgi apparatus"/>
    <property type="evidence" value="ECO:0007669"/>
    <property type="project" value="UniProtKB-SubCell"/>
</dbReference>
<evidence type="ECO:0000256" key="13">
    <source>
        <dbReference type="ARBA" id="ARBA00022989"/>
    </source>
</evidence>
<comment type="catalytic activity">
    <reaction evidence="19">
        <text>Zn(2+)(in) = Zn(2+)(out)</text>
        <dbReference type="Rhea" id="RHEA:29351"/>
        <dbReference type="ChEBI" id="CHEBI:29105"/>
    </reaction>
</comment>
<dbReference type="CDD" id="cd13281">
    <property type="entry name" value="PH_PLEKHD1"/>
    <property type="match status" value="1"/>
</dbReference>
<comment type="function">
    <text evidence="20">Transports zinc ions across cell and organelle membranes into the cytoplasm and regulates intracellular zinc homeostasis. Participates in the zinc ions efflux out of the secretory compartments. Also functions as membrane androgen receptor that mediates, through a G protein, the non-classical androgen signaling pathway, characterized by the activation of MAPK3/MAPK1 (Erk1/2) and transcription factors CREB1 or ATF1. Moreover, has dual functions as membrane-bound androgen receptor and as an androgen-dependent zinc transporter both of which are mediated through an inhibitory G protein (Gi) that mediates both MAP kinase and zinc signaling leading to the androgen-dependent apoptotic process.</text>
</comment>
<evidence type="ECO:0000256" key="12">
    <source>
        <dbReference type="ARBA" id="ARBA00022906"/>
    </source>
</evidence>
<dbReference type="EMBL" id="JAINUF010000015">
    <property type="protein sequence ID" value="KAJ8341062.1"/>
    <property type="molecule type" value="Genomic_DNA"/>
</dbReference>
<keyword evidence="13 20" id="KW-1133">Transmembrane helix</keyword>
<keyword evidence="14" id="KW-0333">Golgi apparatus</keyword>
<keyword evidence="12 20" id="KW-0864">Zinc transport</keyword>
<dbReference type="SUPFAM" id="SSF50729">
    <property type="entry name" value="PH domain-like"/>
    <property type="match status" value="1"/>
</dbReference>
<keyword evidence="10 20" id="KW-0812">Transmembrane</keyword>
<feature type="transmembrane region" description="Helical" evidence="20">
    <location>
        <begin position="35"/>
        <end position="55"/>
    </location>
</feature>
<feature type="transmembrane region" description="Helical" evidence="20">
    <location>
        <begin position="6"/>
        <end position="28"/>
    </location>
</feature>
<keyword evidence="17 20" id="KW-0472">Membrane</keyword>
<evidence type="ECO:0000256" key="14">
    <source>
        <dbReference type="ARBA" id="ARBA00023034"/>
    </source>
</evidence>
<dbReference type="Pfam" id="PF00169">
    <property type="entry name" value="PH"/>
    <property type="match status" value="1"/>
</dbReference>
<evidence type="ECO:0000256" key="18">
    <source>
        <dbReference type="ARBA" id="ARBA00023242"/>
    </source>
</evidence>
<dbReference type="GO" id="GO:0005385">
    <property type="term" value="F:zinc ion transmembrane transporter activity"/>
    <property type="evidence" value="ECO:0007669"/>
    <property type="project" value="UniProtKB-UniRule"/>
</dbReference>
<dbReference type="InterPro" id="IPR003689">
    <property type="entry name" value="ZIP"/>
</dbReference>
<keyword evidence="16" id="KW-0496">Mitochondrion</keyword>
<sequence>MDDFSSISLLSLAMLVGCYVAGTIPLAVNFSEDKLKLVTVLGAGLLCGTALAVIIPEGVHSLYEEVLEGGHQAHTLSEKAGGLDQKAVVDESVVAGAEHGHSHEQLHAYIGVSLVLGFVFMLLVDQIGSSHVHSTEDPESGRAGTSKITTTLGLVVHAAADGVALGAAASTSQTSVQLIVFVAIMLHKAPAAFGLVSFLMHAGLERNRIRKHLLVFALAAPALAMLTFLGLSQSSKEALSEVNATGVAMLFSAGTFLYVATVHVLPEVGGTGHSHAASGGSGGKGLSKVEVGALVLGCLIPLKSPAPRLKTVERGVREAMFSSRPSSLLHWTSMEQADSDVLDISTKVQLHGVLWKKSFGRPSAKWARRFFMIKDSFLLYYAENEKKNFDTNRYFNIHPKGVIPLGGCVVIAKEEQGMPFSMTVTQEDFTGDVVLAADSEAEQAQWVELLQESGKVTWKNSQLGEAMIESLEAQGLQLAKEKQEYLDKLMEETEELCLQREQKEELERLNQVLEEEKQRFEEVVSELQTEQEQIKVELDGTAHSLKGVETEKKELHSLTTLLQKSLEELSQEKKHTLELLHIKEQDRLQELEEQEEPSLLKGNLQQIEEQMRRLLREKGQAEERLKENEQRARVLQQEREYYSTQAWTLQTSLSELTVDKQQTEAELKAEIQARIELEQRLKQAEEALRSLEQGLNSLECPKEKEERMKGDVSQLKKFFEECICAAEIEAKLPAIMKNAVYIHKAAARRIKSCRVQRKASRHHWAQLKHSKSVILSPDEEPSLEDLKETARRYTCDSSFREKVYKIISHKGAGKAEG</sequence>
<dbReference type="GO" id="GO:0005739">
    <property type="term" value="C:mitochondrion"/>
    <property type="evidence" value="ECO:0007669"/>
    <property type="project" value="UniProtKB-SubCell"/>
</dbReference>
<dbReference type="SMART" id="SM00233">
    <property type="entry name" value="PH"/>
    <property type="match status" value="1"/>
</dbReference>
<dbReference type="Gene3D" id="2.30.29.30">
    <property type="entry name" value="Pleckstrin-homology domain (PH domain)/Phosphotyrosine-binding domain (PTB)"/>
    <property type="match status" value="1"/>
</dbReference>
<keyword evidence="18" id="KW-0539">Nucleus</keyword>
<keyword evidence="11 20" id="KW-0862">Zinc</keyword>
<feature type="domain" description="PH" evidence="22">
    <location>
        <begin position="347"/>
        <end position="455"/>
    </location>
</feature>
<evidence type="ECO:0000256" key="20">
    <source>
        <dbReference type="RuleBase" id="RU369011"/>
    </source>
</evidence>
<evidence type="ECO:0000256" key="6">
    <source>
        <dbReference type="ARBA" id="ARBA00006939"/>
    </source>
</evidence>
<keyword evidence="20" id="KW-0325">Glycoprotein</keyword>
<feature type="transmembrane region" description="Helical" evidence="20">
    <location>
        <begin position="212"/>
        <end position="232"/>
    </location>
</feature>
<protein>
    <recommendedName>
        <fullName evidence="20">Zinc transporter ZIP9</fullName>
        <shortName evidence="20">ZIP-9</shortName>
    </recommendedName>
    <alternativeName>
        <fullName evidence="20">Solute carrier family 39 member 9</fullName>
    </alternativeName>
    <alternativeName>
        <fullName evidence="20">Zrt- and Irt-like protein 9</fullName>
    </alternativeName>
</protein>
<dbReference type="GO" id="GO:0005886">
    <property type="term" value="C:plasma membrane"/>
    <property type="evidence" value="ECO:0007669"/>
    <property type="project" value="UniProtKB-SubCell"/>
</dbReference>
<feature type="transmembrane region" description="Helical" evidence="20">
    <location>
        <begin position="244"/>
        <end position="265"/>
    </location>
</feature>